<keyword evidence="1" id="KW-0479">Metal-binding</keyword>
<dbReference type="PANTHER" id="PTHR11474">
    <property type="entry name" value="TYROSINASE FAMILY MEMBER"/>
    <property type="match status" value="1"/>
</dbReference>
<keyword evidence="2" id="KW-0186">Copper</keyword>
<dbReference type="PRINTS" id="PR00092">
    <property type="entry name" value="TYROSINASE"/>
</dbReference>
<evidence type="ECO:0000259" key="4">
    <source>
        <dbReference type="PROSITE" id="PS00497"/>
    </source>
</evidence>
<feature type="domain" description="Tyrosinase copper-binding" evidence="4">
    <location>
        <begin position="88"/>
        <end position="105"/>
    </location>
</feature>
<dbReference type="Pfam" id="PF00264">
    <property type="entry name" value="Tyrosinase"/>
    <property type="match status" value="1"/>
</dbReference>
<dbReference type="PANTHER" id="PTHR11474:SF126">
    <property type="entry name" value="TYROSINASE-LIKE PROTEIN TYR-1-RELATED"/>
    <property type="match status" value="1"/>
</dbReference>
<dbReference type="Gene3D" id="1.10.1280.10">
    <property type="entry name" value="Di-copper center containing domain from catechol oxidase"/>
    <property type="match status" value="1"/>
</dbReference>
<accession>A0A4Q4N7N9</accession>
<dbReference type="VEuPathDB" id="FungiDB:CC77DRAFT_1031012"/>
<dbReference type="PROSITE" id="PS00497">
    <property type="entry name" value="TYROSINASE_1"/>
    <property type="match status" value="1"/>
</dbReference>
<organism evidence="5 6">
    <name type="scientific">Alternaria alternata</name>
    <name type="common">Alternaria rot fungus</name>
    <name type="synonym">Torula alternata</name>
    <dbReference type="NCBI Taxonomy" id="5599"/>
    <lineage>
        <taxon>Eukaryota</taxon>
        <taxon>Fungi</taxon>
        <taxon>Dikarya</taxon>
        <taxon>Ascomycota</taxon>
        <taxon>Pezizomycotina</taxon>
        <taxon>Dothideomycetes</taxon>
        <taxon>Pleosporomycetidae</taxon>
        <taxon>Pleosporales</taxon>
        <taxon>Pleosporineae</taxon>
        <taxon>Pleosporaceae</taxon>
        <taxon>Alternaria</taxon>
        <taxon>Alternaria sect. Alternaria</taxon>
        <taxon>Alternaria alternata complex</taxon>
    </lineage>
</organism>
<sequence>MVKPQLIVSWLCLASLPFVAALPVTDSAVCKNLIKRLEWRQLSDPQKRSYINAVLCLTTKKAKSGIPGTINRFDDHHAVHVSQSDSIHFVGHFLLWHRYFVDTYEKALRECGYTGGQPYWDYTLDADPQNPRSTRIYESEIFQPDTGFGGNGIKVEPTPEQNFLNLTGGTGGGCVQTGPFTPDKFMVNYPGPPSCLRRDFIPPLLNTWADPKLEKAQLEAPDFVTFDRTMQGSKTVFAPNIHGSGHFGVGGVLGQAGDPANSPGEPLFYLHHANLDRIYWRWQQQDLDTRLREVGGPIVAEDYLGKNVTLDFEVNIGKLAPSRKLKDLMHIQEGPFCYTY</sequence>
<dbReference type="AlphaFoldDB" id="A0A4Q4N7N9"/>
<evidence type="ECO:0000256" key="3">
    <source>
        <dbReference type="SAM" id="SignalP"/>
    </source>
</evidence>
<protein>
    <recommendedName>
        <fullName evidence="4">Tyrosinase copper-binding domain-containing protein</fullName>
    </recommendedName>
</protein>
<name>A0A4Q4N7N9_ALTAL</name>
<dbReference type="SUPFAM" id="SSF48056">
    <property type="entry name" value="Di-copper centre-containing domain"/>
    <property type="match status" value="1"/>
</dbReference>
<feature type="chain" id="PRO_5020418094" description="Tyrosinase copper-binding domain-containing protein" evidence="3">
    <location>
        <begin position="22"/>
        <end position="340"/>
    </location>
</feature>
<comment type="caution">
    <text evidence="5">The sequence shown here is derived from an EMBL/GenBank/DDBJ whole genome shotgun (WGS) entry which is preliminary data.</text>
</comment>
<dbReference type="EMBL" id="PDXD01000030">
    <property type="protein sequence ID" value="RYN71804.1"/>
    <property type="molecule type" value="Genomic_DNA"/>
</dbReference>
<dbReference type="GO" id="GO:0016491">
    <property type="term" value="F:oxidoreductase activity"/>
    <property type="evidence" value="ECO:0007669"/>
    <property type="project" value="InterPro"/>
</dbReference>
<keyword evidence="3" id="KW-0732">Signal</keyword>
<reference evidence="6" key="1">
    <citation type="journal article" date="2019" name="bioRxiv">
        <title>Genomics, evolutionary history and diagnostics of the Alternaria alternata species group including apple and Asian pear pathotypes.</title>
        <authorList>
            <person name="Armitage A.D."/>
            <person name="Cockerton H.M."/>
            <person name="Sreenivasaprasad S."/>
            <person name="Woodhall J.W."/>
            <person name="Lane C.R."/>
            <person name="Harrison R.J."/>
            <person name="Clarkson J.P."/>
        </authorList>
    </citation>
    <scope>NUCLEOTIDE SEQUENCE [LARGE SCALE GENOMIC DNA]</scope>
    <source>
        <strain evidence="6">FERA 1177</strain>
    </source>
</reference>
<evidence type="ECO:0000256" key="2">
    <source>
        <dbReference type="ARBA" id="ARBA00023008"/>
    </source>
</evidence>
<proteinExistence type="predicted"/>
<dbReference type="InterPro" id="IPR008922">
    <property type="entry name" value="Di-copper_centre_dom_sf"/>
</dbReference>
<dbReference type="InterPro" id="IPR002227">
    <property type="entry name" value="Tyrosinase_Cu-bd"/>
</dbReference>
<feature type="signal peptide" evidence="3">
    <location>
        <begin position="1"/>
        <end position="21"/>
    </location>
</feature>
<dbReference type="InterPro" id="IPR050316">
    <property type="entry name" value="Tyrosinase/Hemocyanin"/>
</dbReference>
<dbReference type="GO" id="GO:0046872">
    <property type="term" value="F:metal ion binding"/>
    <property type="evidence" value="ECO:0007669"/>
    <property type="project" value="UniProtKB-KW"/>
</dbReference>
<evidence type="ECO:0000256" key="1">
    <source>
        <dbReference type="ARBA" id="ARBA00022723"/>
    </source>
</evidence>
<dbReference type="Proteomes" id="UP000291422">
    <property type="component" value="Unassembled WGS sequence"/>
</dbReference>
<gene>
    <name evidence="5" type="ORF">AA0117_g9298</name>
</gene>
<evidence type="ECO:0000313" key="6">
    <source>
        <dbReference type="Proteomes" id="UP000291422"/>
    </source>
</evidence>
<evidence type="ECO:0000313" key="5">
    <source>
        <dbReference type="EMBL" id="RYN71804.1"/>
    </source>
</evidence>